<gene>
    <name evidence="1" type="ORF">ACFOW1_14700</name>
</gene>
<dbReference type="RefSeq" id="WP_379015304.1">
    <property type="nucleotide sequence ID" value="NZ_JBHSDC010000029.1"/>
</dbReference>
<reference evidence="2" key="1">
    <citation type="journal article" date="2019" name="Int. J. Syst. Evol. Microbiol.">
        <title>The Global Catalogue of Microorganisms (GCM) 10K type strain sequencing project: providing services to taxonomists for standard genome sequencing and annotation.</title>
        <authorList>
            <consortium name="The Broad Institute Genomics Platform"/>
            <consortium name="The Broad Institute Genome Sequencing Center for Infectious Disease"/>
            <person name="Wu L."/>
            <person name="Ma J."/>
        </authorList>
    </citation>
    <scope>NUCLEOTIDE SEQUENCE [LARGE SCALE GENOMIC DNA]</scope>
    <source>
        <strain evidence="2">CECT 8010</strain>
    </source>
</reference>
<dbReference type="Proteomes" id="UP001595906">
    <property type="component" value="Unassembled WGS sequence"/>
</dbReference>
<evidence type="ECO:0000313" key="1">
    <source>
        <dbReference type="EMBL" id="MFC4233148.1"/>
    </source>
</evidence>
<accession>A0ABV8PZ47</accession>
<comment type="caution">
    <text evidence="1">The sequence shown here is derived from an EMBL/GenBank/DDBJ whole genome shotgun (WGS) entry which is preliminary data.</text>
</comment>
<protein>
    <submittedName>
        <fullName evidence="1">Uncharacterized protein</fullName>
    </submittedName>
</protein>
<dbReference type="EMBL" id="JBHSDC010000029">
    <property type="protein sequence ID" value="MFC4233148.1"/>
    <property type="molecule type" value="Genomic_DNA"/>
</dbReference>
<sequence>MAIAKGILSKSLRGQVGKKYVYKQYGNKTVVTAYPNMKNIQPSAAQLKGRRLFAKASAFGRCVMKDPVKCAQFAAMAQPRQTPYHCAVSLFMRGLIADNQM</sequence>
<organism evidence="1 2">
    <name type="scientific">Parasediminibacterium paludis</name>
    <dbReference type="NCBI Taxonomy" id="908966"/>
    <lineage>
        <taxon>Bacteria</taxon>
        <taxon>Pseudomonadati</taxon>
        <taxon>Bacteroidota</taxon>
        <taxon>Chitinophagia</taxon>
        <taxon>Chitinophagales</taxon>
        <taxon>Chitinophagaceae</taxon>
        <taxon>Parasediminibacterium</taxon>
    </lineage>
</organism>
<evidence type="ECO:0000313" key="2">
    <source>
        <dbReference type="Proteomes" id="UP001595906"/>
    </source>
</evidence>
<keyword evidence="2" id="KW-1185">Reference proteome</keyword>
<proteinExistence type="predicted"/>
<name>A0ABV8PZ47_9BACT</name>